<name>A0A165N8B5_EXIGL</name>
<sequence>MSAPDDSWGLPTPSPATRPPPKAPPRVVKDSWDDSSDEEDSTDHKQLWDNANKQERMPEIVATSNTVAPPIAALTGPMRILKRPTAGSTPSPAPSRPASSKPLQEREADYAAARERIFGKDASSAEGKRPPSKPQQNVARQPRGPPTAGGAAAAGFSARQRPAPQRSNSGSATPSPKPNSKAVVPVSEPSALPEDDAPPPAAT</sequence>
<reference evidence="3 4" key="1">
    <citation type="journal article" date="2016" name="Mol. Biol. Evol.">
        <title>Comparative Genomics of Early-Diverging Mushroom-Forming Fungi Provides Insights into the Origins of Lignocellulose Decay Capabilities.</title>
        <authorList>
            <person name="Nagy L.G."/>
            <person name="Riley R."/>
            <person name="Tritt A."/>
            <person name="Adam C."/>
            <person name="Daum C."/>
            <person name="Floudas D."/>
            <person name="Sun H."/>
            <person name="Yadav J.S."/>
            <person name="Pangilinan J."/>
            <person name="Larsson K.H."/>
            <person name="Matsuura K."/>
            <person name="Barry K."/>
            <person name="Labutti K."/>
            <person name="Kuo R."/>
            <person name="Ohm R.A."/>
            <person name="Bhattacharya S.S."/>
            <person name="Shirouzu T."/>
            <person name="Yoshinaga Y."/>
            <person name="Martin F.M."/>
            <person name="Grigoriev I.V."/>
            <person name="Hibbett D.S."/>
        </authorList>
    </citation>
    <scope>NUCLEOTIDE SEQUENCE [LARGE SCALE GENOMIC DNA]</scope>
    <source>
        <strain evidence="3 4">HHB12029</strain>
    </source>
</reference>
<dbReference type="OrthoDB" id="5373615at2759"/>
<dbReference type="Proteomes" id="UP000077266">
    <property type="component" value="Unassembled WGS sequence"/>
</dbReference>
<feature type="compositionally biased region" description="Low complexity" evidence="1">
    <location>
        <begin position="83"/>
        <end position="100"/>
    </location>
</feature>
<feature type="domain" description="SUZ" evidence="2">
    <location>
        <begin position="56"/>
        <end position="122"/>
    </location>
</feature>
<evidence type="ECO:0000256" key="1">
    <source>
        <dbReference type="SAM" id="MobiDB-lite"/>
    </source>
</evidence>
<accession>A0A165N8B5</accession>
<evidence type="ECO:0000259" key="2">
    <source>
        <dbReference type="PROSITE" id="PS51673"/>
    </source>
</evidence>
<keyword evidence="4" id="KW-1185">Reference proteome</keyword>
<feature type="region of interest" description="Disordered" evidence="1">
    <location>
        <begin position="1"/>
        <end position="203"/>
    </location>
</feature>
<dbReference type="AlphaFoldDB" id="A0A165N8B5"/>
<feature type="compositionally biased region" description="Polar residues" evidence="1">
    <location>
        <begin position="165"/>
        <end position="174"/>
    </location>
</feature>
<feature type="compositionally biased region" description="Low complexity" evidence="1">
    <location>
        <begin position="139"/>
        <end position="163"/>
    </location>
</feature>
<feature type="compositionally biased region" description="Basic and acidic residues" evidence="1">
    <location>
        <begin position="42"/>
        <end position="58"/>
    </location>
</feature>
<dbReference type="PROSITE" id="PS51673">
    <property type="entry name" value="SUZ"/>
    <property type="match status" value="1"/>
</dbReference>
<protein>
    <recommendedName>
        <fullName evidence="2">SUZ domain-containing protein</fullName>
    </recommendedName>
</protein>
<gene>
    <name evidence="3" type="ORF">EXIGLDRAFT_830775</name>
</gene>
<proteinExistence type="predicted"/>
<dbReference type="InterPro" id="IPR024771">
    <property type="entry name" value="SUZ"/>
</dbReference>
<organism evidence="3 4">
    <name type="scientific">Exidia glandulosa HHB12029</name>
    <dbReference type="NCBI Taxonomy" id="1314781"/>
    <lineage>
        <taxon>Eukaryota</taxon>
        <taxon>Fungi</taxon>
        <taxon>Dikarya</taxon>
        <taxon>Basidiomycota</taxon>
        <taxon>Agaricomycotina</taxon>
        <taxon>Agaricomycetes</taxon>
        <taxon>Auriculariales</taxon>
        <taxon>Exidiaceae</taxon>
        <taxon>Exidia</taxon>
    </lineage>
</organism>
<dbReference type="EMBL" id="KV425901">
    <property type="protein sequence ID" value="KZW00368.1"/>
    <property type="molecule type" value="Genomic_DNA"/>
</dbReference>
<dbReference type="InParanoid" id="A0A165N8B5"/>
<dbReference type="Pfam" id="PF12752">
    <property type="entry name" value="SUZ"/>
    <property type="match status" value="1"/>
</dbReference>
<feature type="compositionally biased region" description="Pro residues" evidence="1">
    <location>
        <begin position="12"/>
        <end position="24"/>
    </location>
</feature>
<dbReference type="STRING" id="1314781.A0A165N8B5"/>
<feature type="compositionally biased region" description="Basic and acidic residues" evidence="1">
    <location>
        <begin position="103"/>
        <end position="119"/>
    </location>
</feature>
<evidence type="ECO:0000313" key="4">
    <source>
        <dbReference type="Proteomes" id="UP000077266"/>
    </source>
</evidence>
<evidence type="ECO:0000313" key="3">
    <source>
        <dbReference type="EMBL" id="KZW00368.1"/>
    </source>
</evidence>